<comment type="subcellular location">
    <subcellularLocation>
        <location evidence="1">Cytoplasm</location>
    </subcellularLocation>
</comment>
<protein>
    <submittedName>
        <fullName evidence="11">Uncharacterized protein</fullName>
    </submittedName>
</protein>
<dbReference type="SUPFAM" id="SSF101690">
    <property type="entry name" value="PAZ domain"/>
    <property type="match status" value="1"/>
</dbReference>
<dbReference type="Proteomes" id="UP000663856">
    <property type="component" value="Unassembled WGS sequence"/>
</dbReference>
<comment type="similarity">
    <text evidence="7">Belongs to the argonaute family. Piwi subfamily.</text>
</comment>
<organism evidence="11 12">
    <name type="scientific">Rotaria magnacalcarata</name>
    <dbReference type="NCBI Taxonomy" id="392030"/>
    <lineage>
        <taxon>Eukaryota</taxon>
        <taxon>Metazoa</taxon>
        <taxon>Spiralia</taxon>
        <taxon>Gnathifera</taxon>
        <taxon>Rotifera</taxon>
        <taxon>Eurotatoria</taxon>
        <taxon>Bdelloidea</taxon>
        <taxon>Philodinida</taxon>
        <taxon>Philodinidae</taxon>
        <taxon>Rotaria</taxon>
    </lineage>
</organism>
<dbReference type="EMBL" id="CAJNRF010002283">
    <property type="protein sequence ID" value="CAF2035193.1"/>
    <property type="molecule type" value="Genomic_DNA"/>
</dbReference>
<comment type="caution">
    <text evidence="11">The sequence shown here is derived from an EMBL/GenBank/DDBJ whole genome shotgun (WGS) entry which is preliminary data.</text>
</comment>
<feature type="compositionally biased region" description="Low complexity" evidence="8">
    <location>
        <begin position="406"/>
        <end position="457"/>
    </location>
</feature>
<dbReference type="GO" id="GO:0005737">
    <property type="term" value="C:cytoplasm"/>
    <property type="evidence" value="ECO:0007669"/>
    <property type="project" value="UniProtKB-SubCell"/>
</dbReference>
<feature type="region of interest" description="Disordered" evidence="8">
    <location>
        <begin position="508"/>
        <end position="649"/>
    </location>
</feature>
<accession>A0A816NJ39</accession>
<reference evidence="11" key="1">
    <citation type="submission" date="2021-02" db="EMBL/GenBank/DDBJ databases">
        <authorList>
            <person name="Nowell W R."/>
        </authorList>
    </citation>
    <scope>NUCLEOTIDE SEQUENCE</scope>
</reference>
<evidence type="ECO:0000313" key="11">
    <source>
        <dbReference type="EMBL" id="CAF2035193.1"/>
    </source>
</evidence>
<dbReference type="InterPro" id="IPR012337">
    <property type="entry name" value="RNaseH-like_sf"/>
</dbReference>
<dbReference type="Gene3D" id="3.30.420.10">
    <property type="entry name" value="Ribonuclease H-like superfamily/Ribonuclease H"/>
    <property type="match status" value="1"/>
</dbReference>
<dbReference type="SMART" id="SM00949">
    <property type="entry name" value="PAZ"/>
    <property type="match status" value="1"/>
</dbReference>
<evidence type="ECO:0000259" key="10">
    <source>
        <dbReference type="PROSITE" id="PS50822"/>
    </source>
</evidence>
<keyword evidence="3" id="KW-0963">Cytoplasm</keyword>
<evidence type="ECO:0000259" key="9">
    <source>
        <dbReference type="PROSITE" id="PS50821"/>
    </source>
</evidence>
<dbReference type="PROSITE" id="PS50821">
    <property type="entry name" value="PAZ"/>
    <property type="match status" value="1"/>
</dbReference>
<keyword evidence="2" id="KW-0217">Developmental protein</keyword>
<dbReference type="PANTHER" id="PTHR22891">
    <property type="entry name" value="EUKARYOTIC TRANSLATION INITIATION FACTOR 2C"/>
    <property type="match status" value="1"/>
</dbReference>
<feature type="domain" description="Piwi" evidence="10">
    <location>
        <begin position="1098"/>
        <end position="1390"/>
    </location>
</feature>
<dbReference type="Pfam" id="PF02171">
    <property type="entry name" value="Piwi"/>
    <property type="match status" value="1"/>
</dbReference>
<dbReference type="InterPro" id="IPR036085">
    <property type="entry name" value="PAZ_dom_sf"/>
</dbReference>
<dbReference type="InterPro" id="IPR003100">
    <property type="entry name" value="PAZ_dom"/>
</dbReference>
<keyword evidence="6" id="KW-0943">RNA-mediated gene silencing</keyword>
<feature type="compositionally biased region" description="Low complexity" evidence="8">
    <location>
        <begin position="516"/>
        <end position="564"/>
    </location>
</feature>
<evidence type="ECO:0000256" key="6">
    <source>
        <dbReference type="ARBA" id="ARBA00023158"/>
    </source>
</evidence>
<dbReference type="FunFam" id="3.30.420.10:FF:000014">
    <property type="entry name" value="Piwi-like RNA-mediated gene silencing 1"/>
    <property type="match status" value="1"/>
</dbReference>
<evidence type="ECO:0000256" key="4">
    <source>
        <dbReference type="ARBA" id="ARBA00022782"/>
    </source>
</evidence>
<feature type="domain" description="PAZ" evidence="9">
    <location>
        <begin position="819"/>
        <end position="932"/>
    </location>
</feature>
<name>A0A816NJ39_9BILA</name>
<dbReference type="InterPro" id="IPR003165">
    <property type="entry name" value="Piwi"/>
</dbReference>
<feature type="compositionally biased region" description="Polar residues" evidence="8">
    <location>
        <begin position="565"/>
        <end position="579"/>
    </location>
</feature>
<dbReference type="PROSITE" id="PS50822">
    <property type="entry name" value="PIWI"/>
    <property type="match status" value="1"/>
</dbReference>
<feature type="compositionally biased region" description="Basic and acidic residues" evidence="8">
    <location>
        <begin position="610"/>
        <end position="643"/>
    </location>
</feature>
<dbReference type="CDD" id="cd04658">
    <property type="entry name" value="Piwi_piwi-like_Euk"/>
    <property type="match status" value="1"/>
</dbReference>
<evidence type="ECO:0000256" key="1">
    <source>
        <dbReference type="ARBA" id="ARBA00004496"/>
    </source>
</evidence>
<dbReference type="InterPro" id="IPR036397">
    <property type="entry name" value="RNaseH_sf"/>
</dbReference>
<dbReference type="Pfam" id="PF23278">
    <property type="entry name" value="Piwi_N"/>
    <property type="match status" value="1"/>
</dbReference>
<dbReference type="SMART" id="SM00950">
    <property type="entry name" value="Piwi"/>
    <property type="match status" value="1"/>
</dbReference>
<dbReference type="GO" id="GO:0031047">
    <property type="term" value="P:regulatory ncRNA-mediated gene silencing"/>
    <property type="evidence" value="ECO:0007669"/>
    <property type="project" value="UniProtKB-KW"/>
</dbReference>
<dbReference type="CDD" id="cd02845">
    <property type="entry name" value="PAZ_piwi_like"/>
    <property type="match status" value="1"/>
</dbReference>
<keyword evidence="5" id="KW-0694">RNA-binding</keyword>
<evidence type="ECO:0000256" key="2">
    <source>
        <dbReference type="ARBA" id="ARBA00022473"/>
    </source>
</evidence>
<sequence>MSNSNQFYMKNLLFSARSNPWEQHSAVDSNATPNHKISYDLSSNDNIKEYSLPNMIIEPPDKLSKSHAFEFLQLTSSIESKSSSSDVMKDKISFSIEEDELVSSNNRESFAYDNLSHLSLLIPQQRSSHVITSFNNAAQSTKLTSNTNKRSSLLRSLFKRNSSKQSTYVVKQPIQNVQSRNKRRSISGGDHVKISLAKEIHVEHSFQAKHSSAMNIQGDISTNQENNNNQMQLPLQGLRYDFKDIKSISTTINSSEVQNPSKDSAISVPFISRLSNIKEKSLSSLPDSTLLYQNTNEQKQHIQSAHTVGSIPKIKAAHSSLEKISFNANQHKFYVQTPNYHYPKRLSTIKMLAKQYSLPATARNTTGLFWFNANQQAVNRTISFPKQNHMKKKNNRFDSSSDSRDTSSSSSNSTETITNSTSSNSSSSSTNTKSKSYSKSSSTSRTSSSQSEQSTTKVVRQYNRNQNDQDDFIRIDLNSMTSRTSANLMILPTKFVLVALDIMSERGRARGRGRSRPVVPGEPSSEPSGAAGITAPTSETPTESVTTSSAPTPTVPSASDTPTSEWSTTETAPTVQQSAIRRIGGGGTMSIPRGRGLDKLAPHMAGMSIGEHREGRSRGPPIHDDSQRRSVDPTRVNFREPGSEKQGTSGELIPLIANYVRILSAPQWLLYQYHVTFIPDSIDSRKTRRELLAQHKGVLQDVAFDGQTLYSFNDLGDDYETKSFHEAIGQDITMQLHKVAVQGPESPNFFHLSNLIMRKLLELAGMRMIGRSYYQFDKKVDIDRFSLTLFPGFETAINVYEGVLMMNVDLSHKVINNVSIYQRLQNIFAQFQEYKLAQDTAMRELVGQIVITTYNHKTYKVDDIAWDKTPQITFAKRDGTEMSLIDYYQERYQLQIVDHTQPLLVSKPSRQNRRAGITGPILLIPEFCRETGISDSMRNDFNLMKELASHTHIEPTPRYQSLMDMVNTINTAPRCRQYMSKWNLRLDDNLVELEARTLEPETINYSDRSVRYKQQEADWSRDGRSCRHLKPGHLDKWLVVYEGKQKPIANELINTLYNVCTPMGMRVEYPEIAELQNDRPETYLKALEQYCLNQQYNLVLCVLSNNRKDRYDALKKFLCMDTAVPSQMVLLKTLNKRGQLMSVATKIGIQISAKLGGEIWSVPIPSKSLMVIGIDSYHDKKRKQVSVAAFVATTNPQCTSYYSRIVMQTTTQELVDGISVCIRDALKAFFMQNNAMPERIVIYRDGVGDGQLQAVYEHELPQIEETFNKVQEGYAPKWAMIIVKKRGCSRFFAKNSHQLYNPPPGTIIDHTITHQNWFDFYLISQCARQGTAAPTHFNVIWDRTTFKVDHIQRLTFKLCHLYYNWPGTIRVPMVCQYAHKLSYLVGQSLHQDFNHDLSNKLFYL</sequence>
<keyword evidence="4" id="KW-0221">Differentiation</keyword>
<feature type="region of interest" description="Disordered" evidence="8">
    <location>
        <begin position="382"/>
        <end position="465"/>
    </location>
</feature>
<dbReference type="Gene3D" id="2.170.260.10">
    <property type="entry name" value="paz domain"/>
    <property type="match status" value="1"/>
</dbReference>
<dbReference type="FunFam" id="2.170.260.10:FF:000003">
    <property type="entry name" value="Piwi-like RNA-mediated gene silencing 2"/>
    <property type="match status" value="1"/>
</dbReference>
<gene>
    <name evidence="11" type="ORF">WKI299_LOCUS7458</name>
</gene>
<feature type="compositionally biased region" description="Basic and acidic residues" evidence="8">
    <location>
        <begin position="395"/>
        <end position="405"/>
    </location>
</feature>
<proteinExistence type="inferred from homology"/>
<dbReference type="SUPFAM" id="SSF53098">
    <property type="entry name" value="Ribonuclease H-like"/>
    <property type="match status" value="1"/>
</dbReference>
<evidence type="ECO:0000256" key="8">
    <source>
        <dbReference type="SAM" id="MobiDB-lite"/>
    </source>
</evidence>
<evidence type="ECO:0000256" key="5">
    <source>
        <dbReference type="ARBA" id="ARBA00022884"/>
    </source>
</evidence>
<dbReference type="Pfam" id="PF02170">
    <property type="entry name" value="PAZ"/>
    <property type="match status" value="1"/>
</dbReference>
<evidence type="ECO:0000256" key="7">
    <source>
        <dbReference type="ARBA" id="ARBA00038291"/>
    </source>
</evidence>
<evidence type="ECO:0000313" key="12">
    <source>
        <dbReference type="Proteomes" id="UP000663856"/>
    </source>
</evidence>
<dbReference type="Gene3D" id="3.40.50.2300">
    <property type="match status" value="1"/>
</dbReference>
<evidence type="ECO:0000256" key="3">
    <source>
        <dbReference type="ARBA" id="ARBA00022490"/>
    </source>
</evidence>
<dbReference type="GO" id="GO:0003723">
    <property type="term" value="F:RNA binding"/>
    <property type="evidence" value="ECO:0007669"/>
    <property type="project" value="UniProtKB-KW"/>
</dbReference>
<dbReference type="GO" id="GO:0030154">
    <property type="term" value="P:cell differentiation"/>
    <property type="evidence" value="ECO:0007669"/>
    <property type="project" value="UniProtKB-KW"/>
</dbReference>